<name>Q01UD1_SOLUE</name>
<reference evidence="2" key="1">
    <citation type="submission" date="2006-10" db="EMBL/GenBank/DDBJ databases">
        <title>Complete sequence of Solibacter usitatus Ellin6076.</title>
        <authorList>
            <consortium name="US DOE Joint Genome Institute"/>
            <person name="Copeland A."/>
            <person name="Lucas S."/>
            <person name="Lapidus A."/>
            <person name="Barry K."/>
            <person name="Detter J.C."/>
            <person name="Glavina del Rio T."/>
            <person name="Hammon N."/>
            <person name="Israni S."/>
            <person name="Dalin E."/>
            <person name="Tice H."/>
            <person name="Pitluck S."/>
            <person name="Thompson L.S."/>
            <person name="Brettin T."/>
            <person name="Bruce D."/>
            <person name="Han C."/>
            <person name="Tapia R."/>
            <person name="Gilna P."/>
            <person name="Schmutz J."/>
            <person name="Larimer F."/>
            <person name="Land M."/>
            <person name="Hauser L."/>
            <person name="Kyrpides N."/>
            <person name="Mikhailova N."/>
            <person name="Janssen P.H."/>
            <person name="Kuske C.R."/>
            <person name="Richardson P."/>
        </authorList>
    </citation>
    <scope>NUCLEOTIDE SEQUENCE</scope>
    <source>
        <strain evidence="2">Ellin6076</strain>
    </source>
</reference>
<keyword evidence="1" id="KW-0472">Membrane</keyword>
<accession>Q01UD1</accession>
<sequence>MDFLQPVYERVAARLVGPMHVRFIVQPVIAAILGIRIGIRDAREGTPPFVWSLCRQPEGRKAALKQALGHLAIPLIVAIVLDGIVQFVLFQRVRVLGAVIVGTLLMGLPYSIARGLANRIASARQIQPKVNESQNRHWNRHLHHRG</sequence>
<evidence type="ECO:0000256" key="1">
    <source>
        <dbReference type="SAM" id="Phobius"/>
    </source>
</evidence>
<feature type="transmembrane region" description="Helical" evidence="1">
    <location>
        <begin position="95"/>
        <end position="117"/>
    </location>
</feature>
<proteinExistence type="predicted"/>
<dbReference type="KEGG" id="sus:Acid_5792"/>
<dbReference type="STRING" id="234267.Acid_5792"/>
<dbReference type="OrthoDB" id="582428at2"/>
<dbReference type="eggNOG" id="ENOG5032TS4">
    <property type="taxonomic scope" value="Bacteria"/>
</dbReference>
<dbReference type="HOGENOM" id="CLU_135002_0_0_0"/>
<feature type="transmembrane region" description="Helical" evidence="1">
    <location>
        <begin position="67"/>
        <end position="89"/>
    </location>
</feature>
<organism evidence="2">
    <name type="scientific">Solibacter usitatus (strain Ellin6076)</name>
    <dbReference type="NCBI Taxonomy" id="234267"/>
    <lineage>
        <taxon>Bacteria</taxon>
        <taxon>Pseudomonadati</taxon>
        <taxon>Acidobacteriota</taxon>
        <taxon>Terriglobia</taxon>
        <taxon>Bryobacterales</taxon>
        <taxon>Solibacteraceae</taxon>
        <taxon>Candidatus Solibacter</taxon>
    </lineage>
</organism>
<gene>
    <name evidence="2" type="ordered locus">Acid_5792</name>
</gene>
<keyword evidence="1" id="KW-0812">Transmembrane</keyword>
<dbReference type="InParanoid" id="Q01UD1"/>
<evidence type="ECO:0000313" key="2">
    <source>
        <dbReference type="EMBL" id="ABJ86739.1"/>
    </source>
</evidence>
<protein>
    <submittedName>
        <fullName evidence="2">Uncharacterized protein</fullName>
    </submittedName>
</protein>
<keyword evidence="1" id="KW-1133">Transmembrane helix</keyword>
<dbReference type="EMBL" id="CP000473">
    <property type="protein sequence ID" value="ABJ86739.1"/>
    <property type="molecule type" value="Genomic_DNA"/>
</dbReference>
<feature type="transmembrane region" description="Helical" evidence="1">
    <location>
        <begin position="20"/>
        <end position="39"/>
    </location>
</feature>
<dbReference type="AlphaFoldDB" id="Q01UD1"/>